<evidence type="ECO:0000256" key="2">
    <source>
        <dbReference type="ARBA" id="ARBA00023002"/>
    </source>
</evidence>
<gene>
    <name evidence="4" type="ORF">FRZ67_01760</name>
</gene>
<dbReference type="OrthoDB" id="1142316at2"/>
<keyword evidence="5" id="KW-1185">Reference proteome</keyword>
<dbReference type="AlphaFoldDB" id="A0A5B8V4H9"/>
<dbReference type="KEGG" id="pgin:FRZ67_01760"/>
<dbReference type="EMBL" id="CP042435">
    <property type="protein sequence ID" value="QEC66089.1"/>
    <property type="molecule type" value="Genomic_DNA"/>
</dbReference>
<dbReference type="PRINTS" id="PR00420">
    <property type="entry name" value="RNGMNOXGNASE"/>
</dbReference>
<evidence type="ECO:0000313" key="4">
    <source>
        <dbReference type="EMBL" id="QEC66089.1"/>
    </source>
</evidence>
<evidence type="ECO:0000256" key="1">
    <source>
        <dbReference type="ARBA" id="ARBA00022630"/>
    </source>
</evidence>
<dbReference type="RefSeq" id="WP_147187889.1">
    <property type="nucleotide sequence ID" value="NZ_CP042435.1"/>
</dbReference>
<keyword evidence="2" id="KW-0560">Oxidoreductase</keyword>
<dbReference type="PANTHER" id="PTHR42685:SF22">
    <property type="entry name" value="CONDITIONED MEDIUM FACTOR RECEPTOR 1"/>
    <property type="match status" value="1"/>
</dbReference>
<dbReference type="Gene3D" id="3.50.50.60">
    <property type="entry name" value="FAD/NAD(P)-binding domain"/>
    <property type="match status" value="1"/>
</dbReference>
<evidence type="ECO:0000313" key="5">
    <source>
        <dbReference type="Proteomes" id="UP000321533"/>
    </source>
</evidence>
<dbReference type="InterPro" id="IPR003953">
    <property type="entry name" value="FAD-dep_OxRdtase_2_FAD-bd"/>
</dbReference>
<proteinExistence type="predicted"/>
<sequence>MHDNEKVYDVAIIGGGLAGLTLAIQCIDAGYSTILFEKETYPYHKVCGEYISMESLPFLQRLGFPSERFELPLIKELQLSDIKGNLYNFVLPLGGFGISRYTLDDTLYQLAQSKNAEIRINTKVQDITFINDSFIITAGKEQFNARIAAGTFGKRSNIDVRWNRDFIKHKAGKLNNYIGIKYHIRYAYPKEKIALHNFENGYCGISNIENDTCCLCYLTTAKNLKNNNNSIALMEQKLLCQNPFLKEIFTSAEFLYSEPLVISQVSFNRKNQVENHVLMIGDAAGLITPLCGNGMSMAMHASKIAFENIDAMLKQKISRTVMEINYTRQWQKQFRKRLWIGRSVQRLFGNNTSTSIFLKFMYKTKWLSKKLIRATHGEPF</sequence>
<accession>A0A5B8V4H9</accession>
<dbReference type="Proteomes" id="UP000321533">
    <property type="component" value="Chromosome"/>
</dbReference>
<dbReference type="PANTHER" id="PTHR42685">
    <property type="entry name" value="GERANYLGERANYL DIPHOSPHATE REDUCTASE"/>
    <property type="match status" value="1"/>
</dbReference>
<keyword evidence="1" id="KW-0285">Flavoprotein</keyword>
<protein>
    <submittedName>
        <fullName evidence="4">FAD-binding protein</fullName>
    </submittedName>
</protein>
<dbReference type="Pfam" id="PF00890">
    <property type="entry name" value="FAD_binding_2"/>
    <property type="match status" value="1"/>
</dbReference>
<dbReference type="InterPro" id="IPR036188">
    <property type="entry name" value="FAD/NAD-bd_sf"/>
</dbReference>
<dbReference type="GO" id="GO:0016491">
    <property type="term" value="F:oxidoreductase activity"/>
    <property type="evidence" value="ECO:0007669"/>
    <property type="project" value="UniProtKB-KW"/>
</dbReference>
<organism evidence="4 5">
    <name type="scientific">Panacibacter ginsenosidivorans</name>
    <dbReference type="NCBI Taxonomy" id="1813871"/>
    <lineage>
        <taxon>Bacteria</taxon>
        <taxon>Pseudomonadati</taxon>
        <taxon>Bacteroidota</taxon>
        <taxon>Chitinophagia</taxon>
        <taxon>Chitinophagales</taxon>
        <taxon>Chitinophagaceae</taxon>
        <taxon>Panacibacter</taxon>
    </lineage>
</organism>
<feature type="domain" description="FAD-dependent oxidoreductase 2 FAD-binding" evidence="3">
    <location>
        <begin position="9"/>
        <end position="41"/>
    </location>
</feature>
<name>A0A5B8V4H9_9BACT</name>
<evidence type="ECO:0000259" key="3">
    <source>
        <dbReference type="Pfam" id="PF00890"/>
    </source>
</evidence>
<dbReference type="InterPro" id="IPR050407">
    <property type="entry name" value="Geranylgeranyl_reductase"/>
</dbReference>
<dbReference type="SUPFAM" id="SSF51905">
    <property type="entry name" value="FAD/NAD(P)-binding domain"/>
    <property type="match status" value="1"/>
</dbReference>
<reference evidence="4 5" key="1">
    <citation type="journal article" date="2016" name="Int. J. Syst. Evol. Microbiol.">
        <title>Panacibacter ginsenosidivorans gen. nov., sp. nov., with ginsenoside converting activity isolated from soil of a ginseng field.</title>
        <authorList>
            <person name="Siddiqi M.Z."/>
            <person name="Muhammad Shafi S."/>
            <person name="Choi K.D."/>
            <person name="Im W.T."/>
        </authorList>
    </citation>
    <scope>NUCLEOTIDE SEQUENCE [LARGE SCALE GENOMIC DNA]</scope>
    <source>
        <strain evidence="4 5">Gsoil1550</strain>
    </source>
</reference>